<dbReference type="Gene3D" id="3.10.650.10">
    <property type="entry name" value="MalF N-terminal region-like"/>
    <property type="match status" value="1"/>
</dbReference>
<gene>
    <name evidence="10" type="ORF">GM50_11835</name>
</gene>
<evidence type="ECO:0000256" key="2">
    <source>
        <dbReference type="ARBA" id="ARBA00022448"/>
    </source>
</evidence>
<feature type="transmembrane region" description="Helical" evidence="8">
    <location>
        <begin position="394"/>
        <end position="419"/>
    </location>
</feature>
<dbReference type="Gene3D" id="1.10.3720.10">
    <property type="entry name" value="MetI-like"/>
    <property type="match status" value="1"/>
</dbReference>
<dbReference type="Gene3D" id="1.20.58.370">
    <property type="entry name" value="MalF N-terminal region-like"/>
    <property type="match status" value="1"/>
</dbReference>
<feature type="transmembrane region" description="Helical" evidence="8">
    <location>
        <begin position="303"/>
        <end position="327"/>
    </location>
</feature>
<evidence type="ECO:0000256" key="4">
    <source>
        <dbReference type="ARBA" id="ARBA00022597"/>
    </source>
</evidence>
<evidence type="ECO:0000256" key="1">
    <source>
        <dbReference type="ARBA" id="ARBA00004651"/>
    </source>
</evidence>
<dbReference type="GO" id="GO:0015423">
    <property type="term" value="F:ABC-type maltose transporter activity"/>
    <property type="evidence" value="ECO:0007669"/>
    <property type="project" value="TreeGrafter"/>
</dbReference>
<dbReference type="CDD" id="cd06261">
    <property type="entry name" value="TM_PBP2"/>
    <property type="match status" value="1"/>
</dbReference>
<dbReference type="InterPro" id="IPR032550">
    <property type="entry name" value="TM_PBP2_N"/>
</dbReference>
<dbReference type="PANTHER" id="PTHR47314">
    <property type="entry name" value="MALTOSE/MALTODEXTRIN TRANSPORT SYSTEM PERMEASE PROTEIN MALF"/>
    <property type="match status" value="1"/>
</dbReference>
<dbReference type="PROSITE" id="PS50928">
    <property type="entry name" value="ABC_TM1"/>
    <property type="match status" value="1"/>
</dbReference>
<dbReference type="GO" id="GO:0042956">
    <property type="term" value="P:maltodextrin transmembrane transport"/>
    <property type="evidence" value="ECO:0007669"/>
    <property type="project" value="TreeGrafter"/>
</dbReference>
<dbReference type="EMBL" id="JNSK01000044">
    <property type="protein sequence ID" value="KGA17360.1"/>
    <property type="molecule type" value="Genomic_DNA"/>
</dbReference>
<keyword evidence="4" id="KW-0762">Sugar transport</keyword>
<keyword evidence="3" id="KW-1003">Cell membrane</keyword>
<reference evidence="10" key="1">
    <citation type="submission" date="2014-05" db="EMBL/GenBank/DDBJ databases">
        <title>Key roles for freshwater Actinobacteria revealed by deep metagenomic sequencing.</title>
        <authorList>
            <person name="Ghai R."/>
            <person name="Mizuno C.M."/>
            <person name="Picazo A."/>
            <person name="Camacho A."/>
            <person name="Rodriguez-Valera F."/>
        </authorList>
    </citation>
    <scope>NUCLEOTIDE SEQUENCE</scope>
</reference>
<dbReference type="SUPFAM" id="SSF160964">
    <property type="entry name" value="MalF N-terminal region-like"/>
    <property type="match status" value="1"/>
</dbReference>
<dbReference type="InterPro" id="IPR035277">
    <property type="entry name" value="MalF_N"/>
</dbReference>
<feature type="domain" description="ABC transmembrane type-1" evidence="9">
    <location>
        <begin position="304"/>
        <end position="530"/>
    </location>
</feature>
<keyword evidence="5 8" id="KW-0812">Transmembrane</keyword>
<evidence type="ECO:0000256" key="6">
    <source>
        <dbReference type="ARBA" id="ARBA00022989"/>
    </source>
</evidence>
<feature type="transmembrane region" description="Helical" evidence="8">
    <location>
        <begin position="48"/>
        <end position="66"/>
    </location>
</feature>
<dbReference type="SUPFAM" id="SSF161098">
    <property type="entry name" value="MetI-like"/>
    <property type="match status" value="1"/>
</dbReference>
<feature type="transmembrane region" description="Helical" evidence="8">
    <location>
        <begin position="509"/>
        <end position="531"/>
    </location>
</feature>
<dbReference type="InterPro" id="IPR035906">
    <property type="entry name" value="MetI-like_sf"/>
</dbReference>
<dbReference type="InterPro" id="IPR000515">
    <property type="entry name" value="MetI-like"/>
</dbReference>
<keyword evidence="6 8" id="KW-1133">Transmembrane helix</keyword>
<evidence type="ECO:0000313" key="10">
    <source>
        <dbReference type="EMBL" id="KGA17360.1"/>
    </source>
</evidence>
<feature type="transmembrane region" description="Helical" evidence="8">
    <location>
        <begin position="21"/>
        <end position="42"/>
    </location>
</feature>
<comment type="caution">
    <text evidence="10">The sequence shown here is derived from an EMBL/GenBank/DDBJ whole genome shotgun (WGS) entry which is preliminary data.</text>
</comment>
<keyword evidence="2" id="KW-0813">Transport</keyword>
<feature type="transmembrane region" description="Helical" evidence="8">
    <location>
        <begin position="78"/>
        <end position="99"/>
    </location>
</feature>
<evidence type="ECO:0000256" key="3">
    <source>
        <dbReference type="ARBA" id="ARBA00022475"/>
    </source>
</evidence>
<accession>A0A094PZV2</accession>
<dbReference type="PANTHER" id="PTHR47314:SF1">
    <property type="entry name" value="MALTOSE_MALTODEXTRIN TRANSPORT SYSTEM PERMEASE PROTEIN MALF"/>
    <property type="match status" value="1"/>
</dbReference>
<keyword evidence="7 8" id="KW-0472">Membrane</keyword>
<name>A0A094PZV2_9ZZZZ</name>
<dbReference type="AlphaFoldDB" id="A0A094PZV2"/>
<feature type="transmembrane region" description="Helical" evidence="8">
    <location>
        <begin position="339"/>
        <end position="359"/>
    </location>
</feature>
<protein>
    <recommendedName>
        <fullName evidence="9">ABC transmembrane type-1 domain-containing protein</fullName>
    </recommendedName>
</protein>
<feature type="transmembrane region" description="Helical" evidence="8">
    <location>
        <begin position="440"/>
        <end position="460"/>
    </location>
</feature>
<evidence type="ECO:0000256" key="7">
    <source>
        <dbReference type="ARBA" id="ARBA00023136"/>
    </source>
</evidence>
<evidence type="ECO:0000259" key="9">
    <source>
        <dbReference type="PROSITE" id="PS50928"/>
    </source>
</evidence>
<proteinExistence type="predicted"/>
<dbReference type="GO" id="GO:1990060">
    <property type="term" value="C:maltose transport complex"/>
    <property type="evidence" value="ECO:0007669"/>
    <property type="project" value="TreeGrafter"/>
</dbReference>
<evidence type="ECO:0000256" key="8">
    <source>
        <dbReference type="SAM" id="Phobius"/>
    </source>
</evidence>
<organism evidence="10">
    <name type="scientific">freshwater metagenome</name>
    <dbReference type="NCBI Taxonomy" id="449393"/>
    <lineage>
        <taxon>unclassified sequences</taxon>
        <taxon>metagenomes</taxon>
        <taxon>ecological metagenomes</taxon>
    </lineage>
</organism>
<comment type="subcellular location">
    <subcellularLocation>
        <location evidence="1">Cell membrane</location>
        <topology evidence="1">Multi-pass membrane protein</topology>
    </subcellularLocation>
</comment>
<dbReference type="Pfam" id="PF00528">
    <property type="entry name" value="BPD_transp_1"/>
    <property type="match status" value="1"/>
</dbReference>
<evidence type="ECO:0000256" key="5">
    <source>
        <dbReference type="ARBA" id="ARBA00022692"/>
    </source>
</evidence>
<sequence length="542" mass="59767">MRTRNKNFELHSGGTPSLRGTLAKIFILGIVDAGVGFVLMILFGKEKYGLAIFFGIVTLVVNWIYLRRGGLPAKYLTPGVLLLLAFQVYVVIFSGYISFTNYGDAHNGSYVEALDAIQQAAVEPIEGAAEYEIKVVRSADGAVQFLALDFNTSKIYLGGENYSKHPWREVTAADGLVTDESGYPTAFDGLTFLSDDEITEIDPGVTTMKIPLGPDLGKDGFIATADAFFAQQNRFSYTYDEKSRVMTRVSDNKKFIADEEVGYFKNVDDGEILSGIGWQVRVGWKNYAKIFGDKDLRGPLGGILIWTFLFAFGSVFSTFVVGLALALMFNDQRIRGLRIYRAIFILPYAFPAFLSAYVWRGLLNTENGFINNTILGFMGENKIQWFEQQGAARAAVLLVNLWLGFPYMFLICTGALQAIPNDLTEAASIDGASPWKIVKLIKLPLLLVSLAPLLIASFAYNFNNFGAIYLLTGGGPFLDPTLKVEAGATDILITFVYRIAFSRSVGADYGLASAFSVLIFLIIGSISFFSFKRTRGLEERTQ</sequence>
<dbReference type="Pfam" id="PF16296">
    <property type="entry name" value="TM_PBP2_N"/>
    <property type="match status" value="1"/>
</dbReference>